<feature type="compositionally biased region" description="Basic residues" evidence="1">
    <location>
        <begin position="8"/>
        <end position="21"/>
    </location>
</feature>
<proteinExistence type="predicted"/>
<protein>
    <recommendedName>
        <fullName evidence="4">50S ribosomal protein L39e</fullName>
    </recommendedName>
</protein>
<evidence type="ECO:0000256" key="1">
    <source>
        <dbReference type="SAM" id="MobiDB-lite"/>
    </source>
</evidence>
<accession>D2EFF4</accession>
<evidence type="ECO:0000313" key="3">
    <source>
        <dbReference type="Proteomes" id="UP000009375"/>
    </source>
</evidence>
<gene>
    <name evidence="2" type="ORF">BJBARM4_0472</name>
</gene>
<reference evidence="2 3" key="1">
    <citation type="journal article" date="2010" name="Proc. Natl. Acad. Sci. U.S.A.">
        <title>Enigmatic, ultrasmall, uncultivated Archaea.</title>
        <authorList>
            <person name="Baker B.J."/>
            <person name="Comolli L.R."/>
            <person name="Dick G.J."/>
            <person name="Hauser L.J."/>
            <person name="Hyatt D."/>
            <person name="Dill B.D."/>
            <person name="Land M.L."/>
            <person name="Verberkmoes N.C."/>
            <person name="Hettich R.L."/>
            <person name="Banfield J.F."/>
        </authorList>
    </citation>
    <scope>NUCLEOTIDE SEQUENCE [LARGE SCALE GENOMIC DNA]</scope>
</reference>
<evidence type="ECO:0008006" key="4">
    <source>
        <dbReference type="Google" id="ProtNLM"/>
    </source>
</evidence>
<dbReference type="Proteomes" id="UP000009375">
    <property type="component" value="Unassembled WGS sequence"/>
</dbReference>
<dbReference type="AlphaFoldDB" id="D2EFF4"/>
<feature type="region of interest" description="Disordered" evidence="1">
    <location>
        <begin position="1"/>
        <end position="23"/>
    </location>
</feature>
<organism evidence="2 3">
    <name type="scientific">Candidatus Parvarchaeum acidiphilum ARMAN-4</name>
    <dbReference type="NCBI Taxonomy" id="662760"/>
    <lineage>
        <taxon>Archaea</taxon>
        <taxon>Candidatus Parvarchaeota</taxon>
        <taxon>Candidatus Parvarchaeum</taxon>
    </lineage>
</organism>
<dbReference type="EMBL" id="GG730046">
    <property type="protein sequence ID" value="EEZ92851.1"/>
    <property type="molecule type" value="Genomic_DNA"/>
</dbReference>
<evidence type="ECO:0000313" key="2">
    <source>
        <dbReference type="EMBL" id="EEZ92851.1"/>
    </source>
</evidence>
<sequence>MARNKSANNKRKLIKHARKTSRPPVFAQIRKYGTRKMDRSRMNKNVGR</sequence>
<name>D2EFF4_PARA4</name>